<protein>
    <submittedName>
        <fullName evidence="1">Syntaxin binding protein 1</fullName>
    </submittedName>
</protein>
<proteinExistence type="predicted"/>
<accession>A0ACC1MA82</accession>
<evidence type="ECO:0000313" key="1">
    <source>
        <dbReference type="EMBL" id="KAJ2901200.1"/>
    </source>
</evidence>
<reference evidence="1" key="1">
    <citation type="submission" date="2022-07" db="EMBL/GenBank/DDBJ databases">
        <title>Phylogenomic reconstructions and comparative analyses of Kickxellomycotina fungi.</title>
        <authorList>
            <person name="Reynolds N.K."/>
            <person name="Stajich J.E."/>
            <person name="Barry K."/>
            <person name="Grigoriev I.V."/>
            <person name="Crous P."/>
            <person name="Smith M.E."/>
        </authorList>
    </citation>
    <scope>NUCLEOTIDE SEQUENCE</scope>
    <source>
        <strain evidence="1">CBS 190363</strain>
    </source>
</reference>
<dbReference type="Proteomes" id="UP001139981">
    <property type="component" value="Unassembled WGS sequence"/>
</dbReference>
<sequence length="328" mass="36206">MQLGIISAIGQTAGAGPNQWRVVVVDRPSLKIISTVLKMPAILEQNVLAVQLVTKNRQPYPDVDAVYVLVPSAESIAHVVNDFTATLDPPQRSKYAHAHLFFTGALSDDLFSQLSASAAAPFIKGIAELYIEYNLFLTTPSDQPFYTLYSPNATDLLDGDLEASADRLLSVIASLGVRPYVRYYCPPGSATSPAKAMASRLQLKLDDYFAHERRKAENYMKNQAPDLQTSTVIVLDRSVDVFAPLIHEFTYQAMVHDLIDLESGDKYVYNTQAANGEVQRVEAELAEAIDPLWTKLRHQHISVVSQTLIERLGRLVSENVGIKAITSM</sequence>
<keyword evidence="2" id="KW-1185">Reference proteome</keyword>
<evidence type="ECO:0000313" key="2">
    <source>
        <dbReference type="Proteomes" id="UP001139981"/>
    </source>
</evidence>
<name>A0ACC1MA82_9FUNG</name>
<gene>
    <name evidence="1" type="primary">sec1_1</name>
    <name evidence="1" type="ORF">IWW38_000165</name>
</gene>
<comment type="caution">
    <text evidence="1">The sequence shown here is derived from an EMBL/GenBank/DDBJ whole genome shotgun (WGS) entry which is preliminary data.</text>
</comment>
<organism evidence="1 2">
    <name type="scientific">Coemansia aciculifera</name>
    <dbReference type="NCBI Taxonomy" id="417176"/>
    <lineage>
        <taxon>Eukaryota</taxon>
        <taxon>Fungi</taxon>
        <taxon>Fungi incertae sedis</taxon>
        <taxon>Zoopagomycota</taxon>
        <taxon>Kickxellomycotina</taxon>
        <taxon>Kickxellomycetes</taxon>
        <taxon>Kickxellales</taxon>
        <taxon>Kickxellaceae</taxon>
        <taxon>Coemansia</taxon>
    </lineage>
</organism>
<dbReference type="EMBL" id="JANBVB010000001">
    <property type="protein sequence ID" value="KAJ2901200.1"/>
    <property type="molecule type" value="Genomic_DNA"/>
</dbReference>